<dbReference type="PANTHER" id="PTHR23026:SF123">
    <property type="entry name" value="NAD(P)H NITROREDUCTASE RV3131-RELATED"/>
    <property type="match status" value="1"/>
</dbReference>
<sequence length="332" mass="36643">MTNIDEVRVPEHPTVLAALRLACRAPSVHNTQPWRWVFDGTRLHLYGDGQRRLHSADPQGRQLVISCGAMLHHVSIAFAARGWHTDIARLPDPAHRDHLATLEFRPWPDPPQRTSALARAIDRRHTDRLPMLEPPHWDEVGPRVRALVSAFDVEFDELDDSARPRLAAASEQSSALRRHDPHYQHELHWWAGNIANLDGIPATALASNAELAQVGVGRDFPAGPRSLRRGDLDDHARLAVLSCTDDAPLPWLRTGEALSAVLLECTAAGLATCPLTHITELPSSRRIIAGLIPRPAVPQVVVRIGAAPDEPEQPPTPRRPVTEFFTAGRTAL</sequence>
<dbReference type="EMBL" id="LR215973">
    <property type="protein sequence ID" value="VFA98333.1"/>
    <property type="molecule type" value="Genomic_DNA"/>
</dbReference>
<evidence type="ECO:0000313" key="3">
    <source>
        <dbReference type="Proteomes" id="UP000290439"/>
    </source>
</evidence>
<dbReference type="Proteomes" id="UP000290439">
    <property type="component" value="Chromosome"/>
</dbReference>
<organism evidence="2 3">
    <name type="scientific">Nocardia cyriacigeorgica</name>
    <dbReference type="NCBI Taxonomy" id="135487"/>
    <lineage>
        <taxon>Bacteria</taxon>
        <taxon>Bacillati</taxon>
        <taxon>Actinomycetota</taxon>
        <taxon>Actinomycetes</taxon>
        <taxon>Mycobacteriales</taxon>
        <taxon>Nocardiaceae</taxon>
        <taxon>Nocardia</taxon>
    </lineage>
</organism>
<accession>A0A4V6IC51</accession>
<dbReference type="RefSeq" id="WP_051016566.1">
    <property type="nucleotide sequence ID" value="NZ_JARWOB010000040.1"/>
</dbReference>
<dbReference type="Gene3D" id="3.40.109.10">
    <property type="entry name" value="NADH Oxidase"/>
    <property type="match status" value="1"/>
</dbReference>
<proteinExistence type="predicted"/>
<dbReference type="NCBIfam" id="NF047509">
    <property type="entry name" value="Rv3131_FMN_oxido"/>
    <property type="match status" value="1"/>
</dbReference>
<dbReference type="InterPro" id="IPR050627">
    <property type="entry name" value="Nitroreductase/BluB"/>
</dbReference>
<evidence type="ECO:0000313" key="2">
    <source>
        <dbReference type="EMBL" id="VFA98333.1"/>
    </source>
</evidence>
<gene>
    <name evidence="2" type="ORF">NCTC10797_02100</name>
</gene>
<dbReference type="PANTHER" id="PTHR23026">
    <property type="entry name" value="NADPH NITROREDUCTASE"/>
    <property type="match status" value="1"/>
</dbReference>
<dbReference type="OrthoDB" id="8156917at2"/>
<dbReference type="AlphaFoldDB" id="A0A4V6IC51"/>
<dbReference type="GO" id="GO:0016491">
    <property type="term" value="F:oxidoreductase activity"/>
    <property type="evidence" value="ECO:0007669"/>
    <property type="project" value="InterPro"/>
</dbReference>
<feature type="region of interest" description="Disordered" evidence="1">
    <location>
        <begin position="307"/>
        <end position="332"/>
    </location>
</feature>
<name>A0A4V6IC51_9NOCA</name>
<protein>
    <submittedName>
        <fullName evidence="2">NAD(P)H nitroreductase RV3131/MT3217</fullName>
    </submittedName>
</protein>
<evidence type="ECO:0000256" key="1">
    <source>
        <dbReference type="SAM" id="MobiDB-lite"/>
    </source>
</evidence>
<dbReference type="InterPro" id="IPR000415">
    <property type="entry name" value="Nitroreductase-like"/>
</dbReference>
<reference evidence="2 3" key="1">
    <citation type="submission" date="2019-02" db="EMBL/GenBank/DDBJ databases">
        <authorList>
            <consortium name="Pathogen Informatics"/>
        </authorList>
    </citation>
    <scope>NUCLEOTIDE SEQUENCE [LARGE SCALE GENOMIC DNA]</scope>
    <source>
        <strain evidence="2 3">3012STDY6756504</strain>
    </source>
</reference>
<dbReference type="SUPFAM" id="SSF55469">
    <property type="entry name" value="FMN-dependent nitroreductase-like"/>
    <property type="match status" value="2"/>
</dbReference>